<dbReference type="InterPro" id="IPR014017">
    <property type="entry name" value="DNA_helicase_UvrD-like_C"/>
</dbReference>
<evidence type="ECO:0000256" key="8">
    <source>
        <dbReference type="ARBA" id="ARBA00023125"/>
    </source>
</evidence>
<feature type="domain" description="UvrD-like helicase C-terminal" evidence="16">
    <location>
        <begin position="461"/>
        <end position="735"/>
    </location>
</feature>
<dbReference type="Proteomes" id="UP000005286">
    <property type="component" value="Unassembled WGS sequence"/>
</dbReference>
<dbReference type="RefSeq" id="WP_004833797.1">
    <property type="nucleotide sequence ID" value="NZ_AEXM01000001.1"/>
</dbReference>
<evidence type="ECO:0000256" key="4">
    <source>
        <dbReference type="ARBA" id="ARBA00022801"/>
    </source>
</evidence>
<dbReference type="InterPro" id="IPR027417">
    <property type="entry name" value="P-loop_NTPase"/>
</dbReference>
<keyword evidence="9" id="KW-0234">DNA repair</keyword>
<dbReference type="AlphaFoldDB" id="F0GT98"/>
<evidence type="ECO:0000313" key="18">
    <source>
        <dbReference type="Proteomes" id="UP000005286"/>
    </source>
</evidence>
<keyword evidence="7 14" id="KW-0067">ATP-binding</keyword>
<evidence type="ECO:0000259" key="16">
    <source>
        <dbReference type="PROSITE" id="PS51217"/>
    </source>
</evidence>
<evidence type="ECO:0000256" key="11">
    <source>
        <dbReference type="ARBA" id="ARBA00034617"/>
    </source>
</evidence>
<feature type="binding site" evidence="14">
    <location>
        <begin position="25"/>
        <end position="32"/>
    </location>
    <ligand>
        <name>ATP</name>
        <dbReference type="ChEBI" id="CHEBI:30616"/>
    </ligand>
</feature>
<dbReference type="SUPFAM" id="SSF52980">
    <property type="entry name" value="Restriction endonuclease-like"/>
    <property type="match status" value="1"/>
</dbReference>
<dbReference type="PATRIC" id="fig|879305.3.peg.29"/>
<dbReference type="InterPro" id="IPR038726">
    <property type="entry name" value="PDDEXK_AddAB-type"/>
</dbReference>
<keyword evidence="8" id="KW-0238">DNA-binding</keyword>
<dbReference type="GO" id="GO:0043138">
    <property type="term" value="F:3'-5' DNA helicase activity"/>
    <property type="evidence" value="ECO:0007669"/>
    <property type="project" value="UniProtKB-EC"/>
</dbReference>
<comment type="caution">
    <text evidence="17">The sequence shown here is derived from an EMBL/GenBank/DDBJ whole genome shotgun (WGS) entry which is preliminary data.</text>
</comment>
<dbReference type="STRING" id="879305.HMPREF9290_1655"/>
<dbReference type="InterPro" id="IPR011335">
    <property type="entry name" value="Restrct_endonuc-II-like"/>
</dbReference>
<name>F0GT98_9FIRM</name>
<evidence type="ECO:0000313" key="17">
    <source>
        <dbReference type="EMBL" id="EGC82951.1"/>
    </source>
</evidence>
<keyword evidence="5 14" id="KW-0347">Helicase</keyword>
<keyword evidence="3" id="KW-0227">DNA damage</keyword>
<dbReference type="GO" id="GO:0033202">
    <property type="term" value="C:DNA helicase complex"/>
    <property type="evidence" value="ECO:0007669"/>
    <property type="project" value="TreeGrafter"/>
</dbReference>
<evidence type="ECO:0000256" key="6">
    <source>
        <dbReference type="ARBA" id="ARBA00022839"/>
    </source>
</evidence>
<dbReference type="PROSITE" id="PS51217">
    <property type="entry name" value="UVRD_HELICASE_CTER"/>
    <property type="match status" value="1"/>
</dbReference>
<accession>F0GT98</accession>
<dbReference type="PANTHER" id="PTHR11070:SF48">
    <property type="entry name" value="ATP-DEPENDENT HELICASE_NUCLEASE SUBUNIT A"/>
    <property type="match status" value="1"/>
</dbReference>
<evidence type="ECO:0000256" key="14">
    <source>
        <dbReference type="PROSITE-ProRule" id="PRU00560"/>
    </source>
</evidence>
<evidence type="ECO:0000256" key="9">
    <source>
        <dbReference type="ARBA" id="ARBA00023204"/>
    </source>
</evidence>
<dbReference type="GO" id="GO:0005829">
    <property type="term" value="C:cytosol"/>
    <property type="evidence" value="ECO:0007669"/>
    <property type="project" value="TreeGrafter"/>
</dbReference>
<dbReference type="GO" id="GO:0016887">
    <property type="term" value="F:ATP hydrolysis activity"/>
    <property type="evidence" value="ECO:0007669"/>
    <property type="project" value="RHEA"/>
</dbReference>
<sequence>MSKMEFTDKQKEAIATRDKNIIVSAAAGSGKTSVLVTRIIRLVIDDKKDISKFIIVTFTNKASVEMKDRIRAALEEELGKDGADYSFIKEQIKNLKYAQVKTLHSFCADMLRENFYYFDNLSPSFKVISDNTSTILMAEAMDDVFSRAYEKMDTNFENFLKNFSENKNDDKAKDIIYKTYDKIMSQVRPIEWLDKMCEDQFSLDDFKKEVKKTLSEILKVARYNYQYTLDMDMRDKHQELIFDDFSKINDLDLLIEKDWDRFIKNIQKISFGAIRKSKKDNIEDYDFIKNTRDNYKNSLKEMGKFVKNTDSVTIEIFVKKEFEILSEINKLVKDFITTYQALKEEKSYLDFSDMEHKFIDLIDIDEAREKLRSSFDYIFFDEYQDSNEIQNYIIEALKGEDNLFFVGDVKQSIYGFRRAEPRLFLEKLETYDESNNSLRINLNKNFRSEKDILDFDNFIFDRLMTKESSDIDYKNGGHRLNPAKDTKTENKKVHVNVIDQDIAEEDYLVDLIEEIVSDGYDYKDIAILLRSGTKSYLYEEAFKKAEIPFFNDISKVSFGAVEVSFFINMLKYLVNPKDDLTLLSILRSEIFNFSEDDLVKIRLASDSYSFVKAFESYDNDDELVAKINDFNTIFTDLSHISSLVNLYEFGNYLFEKTGFYKFLLARDRAEERIANVEGFIDLMEDYDRSNDNGLYGFISYVDKLSKYRSDDMKTSRDLSENENLVRIMTIHKSKGLEFPVVILAEASKRFSNQDLKQAIVFDDDLGIGINLSDYDNKLRFPSIKKNLILDRITENNKKEEMRVLYVAMTRAEERLYITGNRNLKTINKLDLRRDFLKMSNYLDWILAILSTDKVSEDLFDNYETDLLGDFSEINIITEASSIDKYENTDISEFLEDDYVNSEVYIKFKEIFDKAYPYTEDTNESIKKSVTEISKDFDPSMDGYSLPTYESDLIATDFKKPNFIEDVKVYKPVDKGTIIHKAFQALEFKDYDENEISKSLDKLIAERKIDKDTKNIVEIEKLLAFFNDPYIKKMSKEAKNIRKEESFLMEIDDYYVNGQIDLLFEMDNDLVLIDFKTDRKKRDGLYDRQIAIYKEAIEEALGKKVKKSMIYWYNFKEFSEIK</sequence>
<organism evidence="17 18">
    <name type="scientific">Anaerococcus prevotii ACS-065-V-Col13</name>
    <dbReference type="NCBI Taxonomy" id="879305"/>
    <lineage>
        <taxon>Bacteria</taxon>
        <taxon>Bacillati</taxon>
        <taxon>Bacillota</taxon>
        <taxon>Tissierellia</taxon>
        <taxon>Tissierellales</taxon>
        <taxon>Peptoniphilaceae</taxon>
        <taxon>Anaerococcus</taxon>
    </lineage>
</organism>
<dbReference type="GO" id="GO:0000725">
    <property type="term" value="P:recombinational repair"/>
    <property type="evidence" value="ECO:0007669"/>
    <property type="project" value="TreeGrafter"/>
</dbReference>
<keyword evidence="1" id="KW-0540">Nuclease</keyword>
<evidence type="ECO:0000259" key="15">
    <source>
        <dbReference type="PROSITE" id="PS51198"/>
    </source>
</evidence>
<dbReference type="Gene3D" id="3.90.320.10">
    <property type="match status" value="1"/>
</dbReference>
<keyword evidence="4 14" id="KW-0378">Hydrolase</keyword>
<comment type="catalytic activity">
    <reaction evidence="13">
        <text>ATP + H2O = ADP + phosphate + H(+)</text>
        <dbReference type="Rhea" id="RHEA:13065"/>
        <dbReference type="ChEBI" id="CHEBI:15377"/>
        <dbReference type="ChEBI" id="CHEBI:15378"/>
        <dbReference type="ChEBI" id="CHEBI:30616"/>
        <dbReference type="ChEBI" id="CHEBI:43474"/>
        <dbReference type="ChEBI" id="CHEBI:456216"/>
        <dbReference type="EC" id="5.6.2.4"/>
    </reaction>
</comment>
<keyword evidence="6" id="KW-0269">Exonuclease</keyword>
<evidence type="ECO:0000256" key="13">
    <source>
        <dbReference type="ARBA" id="ARBA00048988"/>
    </source>
</evidence>
<keyword evidence="2 14" id="KW-0547">Nucleotide-binding</keyword>
<evidence type="ECO:0000256" key="7">
    <source>
        <dbReference type="ARBA" id="ARBA00022840"/>
    </source>
</evidence>
<dbReference type="GO" id="GO:0004527">
    <property type="term" value="F:exonuclease activity"/>
    <property type="evidence" value="ECO:0007669"/>
    <property type="project" value="UniProtKB-KW"/>
</dbReference>
<keyword evidence="10" id="KW-0413">Isomerase</keyword>
<gene>
    <name evidence="17" type="ORF">HMPREF9290_1655</name>
</gene>
<dbReference type="Pfam" id="PF13361">
    <property type="entry name" value="UvrD_C"/>
    <property type="match status" value="1"/>
</dbReference>
<proteinExistence type="predicted"/>
<dbReference type="eggNOG" id="COG1074">
    <property type="taxonomic scope" value="Bacteria"/>
</dbReference>
<feature type="domain" description="UvrD-like helicase ATP-binding" evidence="15">
    <location>
        <begin position="4"/>
        <end position="449"/>
    </location>
</feature>
<dbReference type="InterPro" id="IPR014016">
    <property type="entry name" value="UvrD-like_ATP-bd"/>
</dbReference>
<dbReference type="InterPro" id="IPR011604">
    <property type="entry name" value="PDDEXK-like_dom_sf"/>
</dbReference>
<evidence type="ECO:0000256" key="10">
    <source>
        <dbReference type="ARBA" id="ARBA00023235"/>
    </source>
</evidence>
<dbReference type="EC" id="5.6.2.4" evidence="12"/>
<dbReference type="PANTHER" id="PTHR11070">
    <property type="entry name" value="UVRD / RECB / PCRA DNA HELICASE FAMILY MEMBER"/>
    <property type="match status" value="1"/>
</dbReference>
<comment type="catalytic activity">
    <reaction evidence="11">
        <text>Couples ATP hydrolysis with the unwinding of duplex DNA by translocating in the 3'-5' direction.</text>
        <dbReference type="EC" id="5.6.2.4"/>
    </reaction>
</comment>
<protein>
    <recommendedName>
        <fullName evidence="12">DNA 3'-5' helicase</fullName>
        <ecNumber evidence="12">5.6.2.4</ecNumber>
    </recommendedName>
</protein>
<evidence type="ECO:0000256" key="5">
    <source>
        <dbReference type="ARBA" id="ARBA00022806"/>
    </source>
</evidence>
<dbReference type="InterPro" id="IPR000212">
    <property type="entry name" value="DNA_helicase_UvrD/REP"/>
</dbReference>
<dbReference type="GO" id="GO:0003677">
    <property type="term" value="F:DNA binding"/>
    <property type="evidence" value="ECO:0007669"/>
    <property type="project" value="UniProtKB-KW"/>
</dbReference>
<evidence type="ECO:0000256" key="2">
    <source>
        <dbReference type="ARBA" id="ARBA00022741"/>
    </source>
</evidence>
<dbReference type="Gene3D" id="1.10.486.10">
    <property type="entry name" value="PCRA, domain 4"/>
    <property type="match status" value="1"/>
</dbReference>
<evidence type="ECO:0000256" key="3">
    <source>
        <dbReference type="ARBA" id="ARBA00022763"/>
    </source>
</evidence>
<dbReference type="SUPFAM" id="SSF52540">
    <property type="entry name" value="P-loop containing nucleoside triphosphate hydrolases"/>
    <property type="match status" value="1"/>
</dbReference>
<keyword evidence="18" id="KW-1185">Reference proteome</keyword>
<dbReference type="Pfam" id="PF00580">
    <property type="entry name" value="UvrD-helicase"/>
    <property type="match status" value="1"/>
</dbReference>
<reference evidence="17 18" key="1">
    <citation type="submission" date="2011-01" db="EMBL/GenBank/DDBJ databases">
        <authorList>
            <person name="Durkin A.S."/>
            <person name="Madupu R."/>
            <person name="Torralba M."/>
            <person name="Gillis M."/>
            <person name="Methe B."/>
            <person name="Sutton G."/>
            <person name="Nelson K.E."/>
        </authorList>
    </citation>
    <scope>NUCLEOTIDE SEQUENCE [LARGE SCALE GENOMIC DNA]</scope>
    <source>
        <strain evidence="17 18">ACS-065-V-Col13</strain>
    </source>
</reference>
<dbReference type="GO" id="GO:0005524">
    <property type="term" value="F:ATP binding"/>
    <property type="evidence" value="ECO:0007669"/>
    <property type="project" value="UniProtKB-UniRule"/>
</dbReference>
<dbReference type="Gene3D" id="3.40.50.300">
    <property type="entry name" value="P-loop containing nucleotide triphosphate hydrolases"/>
    <property type="match status" value="4"/>
</dbReference>
<dbReference type="EMBL" id="AEXM01000001">
    <property type="protein sequence ID" value="EGC82951.1"/>
    <property type="molecule type" value="Genomic_DNA"/>
</dbReference>
<evidence type="ECO:0000256" key="12">
    <source>
        <dbReference type="ARBA" id="ARBA00034808"/>
    </source>
</evidence>
<dbReference type="Pfam" id="PF12705">
    <property type="entry name" value="PDDEXK_1"/>
    <property type="match status" value="1"/>
</dbReference>
<dbReference type="PROSITE" id="PS51198">
    <property type="entry name" value="UVRD_HELICASE_ATP_BIND"/>
    <property type="match status" value="1"/>
</dbReference>
<evidence type="ECO:0000256" key="1">
    <source>
        <dbReference type="ARBA" id="ARBA00022722"/>
    </source>
</evidence>